<dbReference type="Pfam" id="PF00924">
    <property type="entry name" value="MS_channel_2nd"/>
    <property type="match status" value="1"/>
</dbReference>
<evidence type="ECO:0000313" key="8">
    <source>
        <dbReference type="Proteomes" id="UP001212189"/>
    </source>
</evidence>
<gene>
    <name evidence="7" type="ORF">O6P33_02495</name>
</gene>
<dbReference type="GO" id="GO:0071470">
    <property type="term" value="P:cellular response to osmotic stress"/>
    <property type="evidence" value="ECO:0007669"/>
    <property type="project" value="InterPro"/>
</dbReference>
<feature type="transmembrane region" description="Helical" evidence="5">
    <location>
        <begin position="177"/>
        <end position="196"/>
    </location>
</feature>
<dbReference type="PANTHER" id="PTHR30414:SF0">
    <property type="entry name" value="MINICONDUCTANCE MECHANOSENSITIVE CHANNEL YBDG"/>
    <property type="match status" value="1"/>
</dbReference>
<feature type="transmembrane region" description="Helical" evidence="5">
    <location>
        <begin position="153"/>
        <end position="171"/>
    </location>
</feature>
<dbReference type="PANTHER" id="PTHR30414">
    <property type="entry name" value="MINICONDUCTANCE MECHANOSENSITIVE CHANNEL YBDG"/>
    <property type="match status" value="1"/>
</dbReference>
<dbReference type="SUPFAM" id="SSF50182">
    <property type="entry name" value="Sm-like ribonucleoproteins"/>
    <property type="match status" value="1"/>
</dbReference>
<protein>
    <submittedName>
        <fullName evidence="7">Mechanosensitive ion channel</fullName>
    </submittedName>
</protein>
<keyword evidence="4 5" id="KW-0472">Membrane</keyword>
<accession>A0AAE9VSS8</accession>
<name>A0AAE9VSS8_9GAMM</name>
<keyword evidence="8" id="KW-1185">Reference proteome</keyword>
<dbReference type="KEGG" id="dce:O6P33_02495"/>
<dbReference type="EMBL" id="CP114976">
    <property type="protein sequence ID" value="WBE25730.1"/>
    <property type="molecule type" value="Genomic_DNA"/>
</dbReference>
<feature type="transmembrane region" description="Helical" evidence="5">
    <location>
        <begin position="31"/>
        <end position="60"/>
    </location>
</feature>
<sequence length="416" mass="47230">MNMFPSIAKMTQLTNILLADFGLSDANIKHVVFSLVILLGVVFFLVGRVISNWLLGLFLTQASKRDLKERQLLSSLGQYKVAHHMANLIPVILLGLIIPLFRVDFPELLPKVIAVLDTIFLWFVLRLLGAILKGMCHFLKTLDSYRDKPLESYAQIIMLVLYFIALAFLYVKFTDKSITGFFGTLGAISAVLMLIFKDTILGIVASIQVAMNDMVRIGDWVTMKSCGADGYVIEINLTTVKVRNFDNTVTTIPTYTLISGSFQNWRSMYESGNRQIQRSIIIKPSTIKFLTPEDVERMKSIQLITQYLQERQTDIETSNLKNNVNKELMVNGRNLTNFGVFRKYIATYLAHNSAINQENAPTIRALQPTEYGYPIEIYAYVKDTRWANYEYIQAAIFDHITAAASYFDLEVCELTS</sequence>
<organism evidence="7 8">
    <name type="scientific">Denitrificimonas caeni</name>
    <dbReference type="NCBI Taxonomy" id="521720"/>
    <lineage>
        <taxon>Bacteria</taxon>
        <taxon>Pseudomonadati</taxon>
        <taxon>Pseudomonadota</taxon>
        <taxon>Gammaproteobacteria</taxon>
        <taxon>Pseudomonadales</taxon>
        <taxon>Pseudomonadaceae</taxon>
        <taxon>Denitrificimonas</taxon>
    </lineage>
</organism>
<feature type="transmembrane region" description="Helical" evidence="5">
    <location>
        <begin position="81"/>
        <end position="101"/>
    </location>
</feature>
<dbReference type="InterPro" id="IPR030192">
    <property type="entry name" value="YbdG"/>
</dbReference>
<dbReference type="AlphaFoldDB" id="A0AAE9VSS8"/>
<dbReference type="Gene3D" id="2.30.30.60">
    <property type="match status" value="1"/>
</dbReference>
<feature type="domain" description="Mechanosensitive ion channel MscS" evidence="6">
    <location>
        <begin position="198"/>
        <end position="266"/>
    </location>
</feature>
<dbReference type="InterPro" id="IPR010920">
    <property type="entry name" value="LSM_dom_sf"/>
</dbReference>
<evidence type="ECO:0000256" key="3">
    <source>
        <dbReference type="ARBA" id="ARBA00022989"/>
    </source>
</evidence>
<dbReference type="GO" id="GO:0005886">
    <property type="term" value="C:plasma membrane"/>
    <property type="evidence" value="ECO:0007669"/>
    <property type="project" value="TreeGrafter"/>
</dbReference>
<dbReference type="GO" id="GO:0008381">
    <property type="term" value="F:mechanosensitive monoatomic ion channel activity"/>
    <property type="evidence" value="ECO:0007669"/>
    <property type="project" value="InterPro"/>
</dbReference>
<evidence type="ECO:0000313" key="7">
    <source>
        <dbReference type="EMBL" id="WBE25730.1"/>
    </source>
</evidence>
<dbReference type="InterPro" id="IPR023408">
    <property type="entry name" value="MscS_beta-dom_sf"/>
</dbReference>
<evidence type="ECO:0000256" key="2">
    <source>
        <dbReference type="ARBA" id="ARBA00022692"/>
    </source>
</evidence>
<dbReference type="InterPro" id="IPR006685">
    <property type="entry name" value="MscS_channel_2nd"/>
</dbReference>
<reference evidence="7 8" key="1">
    <citation type="submission" date="2022-12" db="EMBL/GenBank/DDBJ databases">
        <title>Coexistence and Characterization of a Novel Tigecycline Resistance gene tet(X) variant and blaNDM-1 in a Pseudomonas caeni Isolate of Chicken Origin.</title>
        <authorList>
            <person name="Lu X."/>
            <person name="Zhang L."/>
            <person name="Li R."/>
            <person name="Wang Z."/>
        </authorList>
    </citation>
    <scope>NUCLEOTIDE SEQUENCE [LARGE SCALE GENOMIC DNA]</scope>
    <source>
        <strain evidence="7 8">CE14</strain>
    </source>
</reference>
<proteinExistence type="predicted"/>
<comment type="subcellular location">
    <subcellularLocation>
        <location evidence="1">Membrane</location>
    </subcellularLocation>
</comment>
<evidence type="ECO:0000256" key="4">
    <source>
        <dbReference type="ARBA" id="ARBA00023136"/>
    </source>
</evidence>
<feature type="transmembrane region" description="Helical" evidence="5">
    <location>
        <begin position="113"/>
        <end position="132"/>
    </location>
</feature>
<evidence type="ECO:0000256" key="1">
    <source>
        <dbReference type="ARBA" id="ARBA00004370"/>
    </source>
</evidence>
<keyword evidence="3 5" id="KW-1133">Transmembrane helix</keyword>
<evidence type="ECO:0000256" key="5">
    <source>
        <dbReference type="SAM" id="Phobius"/>
    </source>
</evidence>
<keyword evidence="2 5" id="KW-0812">Transmembrane</keyword>
<evidence type="ECO:0000259" key="6">
    <source>
        <dbReference type="Pfam" id="PF00924"/>
    </source>
</evidence>
<dbReference type="RefSeq" id="WP_269818672.1">
    <property type="nucleotide sequence ID" value="NZ_CP114976.1"/>
</dbReference>
<dbReference type="Proteomes" id="UP001212189">
    <property type="component" value="Chromosome"/>
</dbReference>